<dbReference type="RefSeq" id="XP_026190555.1">
    <property type="nucleotide sequence ID" value="XM_026334770.1"/>
</dbReference>
<feature type="region of interest" description="Disordered" evidence="1">
    <location>
        <begin position="304"/>
        <end position="402"/>
    </location>
</feature>
<keyword evidence="2" id="KW-1185">Reference proteome</keyword>
<gene>
    <name evidence="3" type="primary">LOC113146679</name>
</gene>
<feature type="compositionally biased region" description="Low complexity" evidence="1">
    <location>
        <begin position="327"/>
        <end position="339"/>
    </location>
</feature>
<feature type="region of interest" description="Disordered" evidence="1">
    <location>
        <begin position="101"/>
        <end position="183"/>
    </location>
</feature>
<accession>A0A6P6RTW1</accession>
<dbReference type="AlphaFoldDB" id="A0A6P6RTW1"/>
<dbReference type="Proteomes" id="UP000515125">
    <property type="component" value="Unplaced"/>
</dbReference>
<feature type="compositionally biased region" description="Low complexity" evidence="1">
    <location>
        <begin position="383"/>
        <end position="396"/>
    </location>
</feature>
<evidence type="ECO:0000256" key="1">
    <source>
        <dbReference type="SAM" id="MobiDB-lite"/>
    </source>
</evidence>
<evidence type="ECO:0000313" key="2">
    <source>
        <dbReference type="Proteomes" id="UP000515125"/>
    </source>
</evidence>
<name>A0A6P6RTW1_9EIME</name>
<dbReference type="GeneID" id="113146679"/>
<feature type="region of interest" description="Disordered" evidence="1">
    <location>
        <begin position="200"/>
        <end position="223"/>
    </location>
</feature>
<sequence length="447" mass="48037">METLFTPVEVIRRFRALQLANNKARKQRLRLAERRIPRVDEITTASSRGDTTNTEGTALSTHRSGLRSTGGTAKQPRELFFISLKKQRARAAAAAAAAARKPAATKTSAVERTAADDDTPAAGWKGTSPPSCALQYDHDQQNSSPAGSFVVIQALPPDPLPTSTPLETPQHATHGVGSKGKQHEAADLELLLQQLSWALPQQQPSGRESSGETALGDGSDGADIVREQPLSAVAGGTALQTSPCGGFEAEEAHEALPLALLTLLEEHDRQATIAASEADKQALKRMRPAWLQRQLAAIREKTSVSAALRETPASRNASDTTTSDQPSAASALRSCASSAQGKRGKPIGTLVKDEQRAGSLRQQKDSQGQSNPRAVQARRRRQQQQPVRSTSVSSRSHGTADQPGRLLLTAEMQHRKSVEQLVLSLFKRGLWLEEPQTGQNACRSSQH</sequence>
<evidence type="ECO:0000313" key="3">
    <source>
        <dbReference type="RefSeq" id="XP_026190555.1"/>
    </source>
</evidence>
<proteinExistence type="predicted"/>
<reference evidence="3" key="1">
    <citation type="submission" date="2025-08" db="UniProtKB">
        <authorList>
            <consortium name="RefSeq"/>
        </authorList>
    </citation>
    <scope>IDENTIFICATION</scope>
</reference>
<protein>
    <submittedName>
        <fullName evidence="3">Uncharacterized protein LOC113146679</fullName>
    </submittedName>
</protein>
<dbReference type="OrthoDB" id="349396at2759"/>
<feature type="compositionally biased region" description="Polar residues" evidence="1">
    <location>
        <begin position="313"/>
        <end position="326"/>
    </location>
</feature>
<organism evidence="2 3">
    <name type="scientific">Cyclospora cayetanensis</name>
    <dbReference type="NCBI Taxonomy" id="88456"/>
    <lineage>
        <taxon>Eukaryota</taxon>
        <taxon>Sar</taxon>
        <taxon>Alveolata</taxon>
        <taxon>Apicomplexa</taxon>
        <taxon>Conoidasida</taxon>
        <taxon>Coccidia</taxon>
        <taxon>Eucoccidiorida</taxon>
        <taxon>Eimeriorina</taxon>
        <taxon>Eimeriidae</taxon>
        <taxon>Cyclospora</taxon>
    </lineage>
</organism>
<feature type="region of interest" description="Disordered" evidence="1">
    <location>
        <begin position="46"/>
        <end position="72"/>
    </location>
</feature>